<accession>A0A8J3MVJ8</accession>
<comment type="caution">
    <text evidence="1">The sequence shown here is derived from an EMBL/GenBank/DDBJ whole genome shotgun (WGS) entry which is preliminary data.</text>
</comment>
<evidence type="ECO:0000313" key="1">
    <source>
        <dbReference type="EMBL" id="GHO48011.1"/>
    </source>
</evidence>
<name>A0A8J3MVJ8_9CHLR</name>
<keyword evidence="2" id="KW-1185">Reference proteome</keyword>
<sequence length="51" mass="5827">MKTEVKPTPGLPEGFNDWAIFLKIRSELPNNDNNILINNKLCAKIWLSNTN</sequence>
<evidence type="ECO:0000313" key="2">
    <source>
        <dbReference type="Proteomes" id="UP000612362"/>
    </source>
</evidence>
<reference evidence="1" key="1">
    <citation type="submission" date="2020-10" db="EMBL/GenBank/DDBJ databases">
        <title>Taxonomic study of unclassified bacteria belonging to the class Ktedonobacteria.</title>
        <authorList>
            <person name="Yabe S."/>
            <person name="Wang C.M."/>
            <person name="Zheng Y."/>
            <person name="Sakai Y."/>
            <person name="Cavaletti L."/>
            <person name="Monciardini P."/>
            <person name="Donadio S."/>
        </authorList>
    </citation>
    <scope>NUCLEOTIDE SEQUENCE</scope>
    <source>
        <strain evidence="1">SOSP1-1</strain>
    </source>
</reference>
<dbReference type="AlphaFoldDB" id="A0A8J3MVJ8"/>
<dbReference type="Proteomes" id="UP000612362">
    <property type="component" value="Unassembled WGS sequence"/>
</dbReference>
<gene>
    <name evidence="1" type="ORF">KSX_61740</name>
</gene>
<protein>
    <submittedName>
        <fullName evidence="1">Uncharacterized protein</fullName>
    </submittedName>
</protein>
<dbReference type="EMBL" id="BNJF01000003">
    <property type="protein sequence ID" value="GHO48011.1"/>
    <property type="molecule type" value="Genomic_DNA"/>
</dbReference>
<proteinExistence type="predicted"/>
<organism evidence="1 2">
    <name type="scientific">Ktedonospora formicarum</name>
    <dbReference type="NCBI Taxonomy" id="2778364"/>
    <lineage>
        <taxon>Bacteria</taxon>
        <taxon>Bacillati</taxon>
        <taxon>Chloroflexota</taxon>
        <taxon>Ktedonobacteria</taxon>
        <taxon>Ktedonobacterales</taxon>
        <taxon>Ktedonobacteraceae</taxon>
        <taxon>Ktedonospora</taxon>
    </lineage>
</organism>